<keyword evidence="2" id="KW-1185">Reference proteome</keyword>
<proteinExistence type="predicted"/>
<gene>
    <name evidence="1" type="ORF">NPIL_423491</name>
</gene>
<accession>A0A8X6QQU6</accession>
<evidence type="ECO:0000313" key="1">
    <source>
        <dbReference type="EMBL" id="GFU38245.1"/>
    </source>
</evidence>
<dbReference type="EMBL" id="BMAW01084345">
    <property type="protein sequence ID" value="GFU38245.1"/>
    <property type="molecule type" value="Genomic_DNA"/>
</dbReference>
<name>A0A8X6QQU6_NEPPI</name>
<protein>
    <submittedName>
        <fullName evidence="1">Uncharacterized protein</fullName>
    </submittedName>
</protein>
<evidence type="ECO:0000313" key="2">
    <source>
        <dbReference type="Proteomes" id="UP000887013"/>
    </source>
</evidence>
<dbReference type="AlphaFoldDB" id="A0A8X6QQU6"/>
<sequence length="87" mass="9650">MSLIKLIRSVTFLEFIIPSNVQLASKEERTNKEVKGETTEKIKDNSVTLRAFGVLTYGEPSCSGIGWLKQEVHLPWRPGTSSSVLDG</sequence>
<organism evidence="1 2">
    <name type="scientific">Nephila pilipes</name>
    <name type="common">Giant wood spider</name>
    <name type="synonym">Nephila maculata</name>
    <dbReference type="NCBI Taxonomy" id="299642"/>
    <lineage>
        <taxon>Eukaryota</taxon>
        <taxon>Metazoa</taxon>
        <taxon>Ecdysozoa</taxon>
        <taxon>Arthropoda</taxon>
        <taxon>Chelicerata</taxon>
        <taxon>Arachnida</taxon>
        <taxon>Araneae</taxon>
        <taxon>Araneomorphae</taxon>
        <taxon>Entelegynae</taxon>
        <taxon>Araneoidea</taxon>
        <taxon>Nephilidae</taxon>
        <taxon>Nephila</taxon>
    </lineage>
</organism>
<comment type="caution">
    <text evidence="1">The sequence shown here is derived from an EMBL/GenBank/DDBJ whole genome shotgun (WGS) entry which is preliminary data.</text>
</comment>
<dbReference type="Proteomes" id="UP000887013">
    <property type="component" value="Unassembled WGS sequence"/>
</dbReference>
<reference evidence="1" key="1">
    <citation type="submission" date="2020-08" db="EMBL/GenBank/DDBJ databases">
        <title>Multicomponent nature underlies the extraordinary mechanical properties of spider dragline silk.</title>
        <authorList>
            <person name="Kono N."/>
            <person name="Nakamura H."/>
            <person name="Mori M."/>
            <person name="Yoshida Y."/>
            <person name="Ohtoshi R."/>
            <person name="Malay A.D."/>
            <person name="Moran D.A.P."/>
            <person name="Tomita M."/>
            <person name="Numata K."/>
            <person name="Arakawa K."/>
        </authorList>
    </citation>
    <scope>NUCLEOTIDE SEQUENCE</scope>
</reference>